<evidence type="ECO:0000313" key="1">
    <source>
        <dbReference type="EMBL" id="XCI67286.1"/>
    </source>
</evidence>
<dbReference type="EMBL" id="PP870178">
    <property type="protein sequence ID" value="XCI67286.1"/>
    <property type="molecule type" value="Genomic_DNA"/>
</dbReference>
<evidence type="ECO:0008006" key="2">
    <source>
        <dbReference type="Google" id="ProtNLM"/>
    </source>
</evidence>
<organism evidence="1">
    <name type="scientific">Jarrellvirus sp</name>
    <dbReference type="NCBI Taxonomy" id="2960496"/>
    <lineage>
        <taxon>Viruses</taxon>
        <taxon>Duplodnaviria</taxon>
        <taxon>Heunggongvirae</taxon>
        <taxon>Uroviricota</taxon>
        <taxon>Caudoviricetes</taxon>
        <taxon>Jarrellvirus</taxon>
    </lineage>
</organism>
<proteinExistence type="predicted"/>
<protein>
    <recommendedName>
        <fullName evidence="2">Phage protein</fullName>
    </recommendedName>
</protein>
<sequence>MKVYIVRKYNKLTRWDCNHSAKFEEFEFPTKAEALEFRNSQKRGVFDIYEKEA</sequence>
<reference evidence="1" key="1">
    <citation type="journal article" date="2024" name="bioRxiv">
        <title>The salivary virome during childhood dental caries.</title>
        <authorList>
            <person name="Tang J."/>
            <person name="Baker J.L."/>
        </authorList>
    </citation>
    <scope>NUCLEOTIDE SEQUENCE</scope>
    <source>
        <strain evidence="1">38_unbinned_79</strain>
    </source>
</reference>
<accession>A0AAU8HXW4</accession>
<name>A0AAU8HXW4_9CAUD</name>